<name>A0A067CMV7_SAPPC</name>
<dbReference type="Proteomes" id="UP000030745">
    <property type="component" value="Unassembled WGS sequence"/>
</dbReference>
<dbReference type="Gene3D" id="1.20.1340.10">
    <property type="entry name" value="dopa decarboxylase, N-terminal domain"/>
    <property type="match status" value="1"/>
</dbReference>
<gene>
    <name evidence="8" type="ORF">SPRG_03246</name>
</gene>
<accession>A0A067CMV7</accession>
<evidence type="ECO:0000256" key="1">
    <source>
        <dbReference type="ARBA" id="ARBA00001933"/>
    </source>
</evidence>
<evidence type="ECO:0000256" key="3">
    <source>
        <dbReference type="ARBA" id="ARBA00022793"/>
    </source>
</evidence>
<evidence type="ECO:0000256" key="7">
    <source>
        <dbReference type="RuleBase" id="RU000382"/>
    </source>
</evidence>
<dbReference type="PANTHER" id="PTHR11999:SF70">
    <property type="entry name" value="MIP05841P"/>
    <property type="match status" value="1"/>
</dbReference>
<evidence type="ECO:0000313" key="8">
    <source>
        <dbReference type="EMBL" id="KDO32029.1"/>
    </source>
</evidence>
<keyword evidence="3" id="KW-0210">Decarboxylase</keyword>
<dbReference type="PRINTS" id="PR00800">
    <property type="entry name" value="YHDCRBOXLASE"/>
</dbReference>
<dbReference type="GO" id="GO:0005737">
    <property type="term" value="C:cytoplasm"/>
    <property type="evidence" value="ECO:0007669"/>
    <property type="project" value="TreeGrafter"/>
</dbReference>
<dbReference type="InterPro" id="IPR015424">
    <property type="entry name" value="PyrdxlP-dep_Trfase"/>
</dbReference>
<evidence type="ECO:0000256" key="6">
    <source>
        <dbReference type="PIRSR" id="PIRSR602129-50"/>
    </source>
</evidence>
<dbReference type="KEGG" id="spar:SPRG_03246"/>
<dbReference type="GeneID" id="24125765"/>
<evidence type="ECO:0000256" key="4">
    <source>
        <dbReference type="ARBA" id="ARBA00022898"/>
    </source>
</evidence>
<evidence type="ECO:0008006" key="10">
    <source>
        <dbReference type="Google" id="ProtNLM"/>
    </source>
</evidence>
<dbReference type="SUPFAM" id="SSF53383">
    <property type="entry name" value="PLP-dependent transferases"/>
    <property type="match status" value="1"/>
</dbReference>
<keyword evidence="5 7" id="KW-0456">Lyase</keyword>
<dbReference type="OrthoDB" id="639767at2759"/>
<comment type="similarity">
    <text evidence="2 7">Belongs to the group II decarboxylase family.</text>
</comment>
<dbReference type="GO" id="GO:0019752">
    <property type="term" value="P:carboxylic acid metabolic process"/>
    <property type="evidence" value="ECO:0007669"/>
    <property type="project" value="InterPro"/>
</dbReference>
<dbReference type="PANTHER" id="PTHR11999">
    <property type="entry name" value="GROUP II PYRIDOXAL-5-PHOSPHATE DECARBOXYLASE"/>
    <property type="match status" value="1"/>
</dbReference>
<reference evidence="8 9" key="1">
    <citation type="journal article" date="2013" name="PLoS Genet.">
        <title>Distinctive expansion of potential virulence genes in the genome of the oomycete fish pathogen Saprolegnia parasitica.</title>
        <authorList>
            <person name="Jiang R.H."/>
            <person name="de Bruijn I."/>
            <person name="Haas B.J."/>
            <person name="Belmonte R."/>
            <person name="Lobach L."/>
            <person name="Christie J."/>
            <person name="van den Ackerveken G."/>
            <person name="Bottin A."/>
            <person name="Bulone V."/>
            <person name="Diaz-Moreno S.M."/>
            <person name="Dumas B."/>
            <person name="Fan L."/>
            <person name="Gaulin E."/>
            <person name="Govers F."/>
            <person name="Grenville-Briggs L.J."/>
            <person name="Horner N.R."/>
            <person name="Levin J.Z."/>
            <person name="Mammella M."/>
            <person name="Meijer H.J."/>
            <person name="Morris P."/>
            <person name="Nusbaum C."/>
            <person name="Oome S."/>
            <person name="Phillips A.J."/>
            <person name="van Rooyen D."/>
            <person name="Rzeszutek E."/>
            <person name="Saraiva M."/>
            <person name="Secombes C.J."/>
            <person name="Seidl M.F."/>
            <person name="Snel B."/>
            <person name="Stassen J.H."/>
            <person name="Sykes S."/>
            <person name="Tripathy S."/>
            <person name="van den Berg H."/>
            <person name="Vega-Arreguin J.C."/>
            <person name="Wawra S."/>
            <person name="Young S.K."/>
            <person name="Zeng Q."/>
            <person name="Dieguez-Uribeondo J."/>
            <person name="Russ C."/>
            <person name="Tyler B.M."/>
            <person name="van West P."/>
        </authorList>
    </citation>
    <scope>NUCLEOTIDE SEQUENCE [LARGE SCALE GENOMIC DNA]</scope>
    <source>
        <strain evidence="8 9">CBS 223.65</strain>
    </source>
</reference>
<dbReference type="Gene3D" id="3.90.1150.10">
    <property type="entry name" value="Aspartate Aminotransferase, domain 1"/>
    <property type="match status" value="1"/>
</dbReference>
<sequence length="512" mass="56342">MLSSTARRLARPSLLARASSHAANSLPPAPADYDWDAFRAKAHQTIDFIVDYNKRLAARELPVLPSCEPGDVRRALPSRPSETPVEWSQILADVEKVVVPNMTHWQHPDFMAYFPAQAAPSAMLGELMANAMNQPGFNWICSPAATEMELHVMDWLREAFGLPEAMSWRGSGGGIMQPSATEGMIVAQVSARTRKLAANPGLSLDSLVSYYSDQSHFCVEKASKVLGVKHLRKIPSVLDPSTGNYAMDLTVLAATIADDKANGLAPFFVSGNYGATGVCAIDDIEAMATIASEHDMWLNMDAAYAGVVALLPEMRSTLGGMHVCDSLLMNGSKWFHLMFNSSFFFFRQKEHVVQALNATGAYLENKHTAENNVFDLKDYQLGLGRPFRGLKAYCTIQSMGLEGFRDGLRRHLQLATYLADELRQHDSIHVLRDVFGLVCFRVKDADDATNMAVMERLNNVEGIHMVHTVTADHGVVLRLALCHPQLTVDDMDRLVAKVLRSLPDAQDVAIVA</sequence>
<evidence type="ECO:0000256" key="2">
    <source>
        <dbReference type="ARBA" id="ARBA00009533"/>
    </source>
</evidence>
<keyword evidence="9" id="KW-1185">Reference proteome</keyword>
<comment type="cofactor">
    <cofactor evidence="1 6 7">
        <name>pyridoxal 5'-phosphate</name>
        <dbReference type="ChEBI" id="CHEBI:597326"/>
    </cofactor>
</comment>
<dbReference type="InterPro" id="IPR015422">
    <property type="entry name" value="PyrdxlP-dep_Trfase_small"/>
</dbReference>
<feature type="modified residue" description="N6-(pyridoxal phosphate)lysine" evidence="6">
    <location>
        <position position="333"/>
    </location>
</feature>
<keyword evidence="4 6" id="KW-0663">Pyridoxal phosphate</keyword>
<evidence type="ECO:0000256" key="5">
    <source>
        <dbReference type="ARBA" id="ARBA00023239"/>
    </source>
</evidence>
<dbReference type="InterPro" id="IPR015421">
    <property type="entry name" value="PyrdxlP-dep_Trfase_major"/>
</dbReference>
<dbReference type="Pfam" id="PF00282">
    <property type="entry name" value="Pyridoxal_deC"/>
    <property type="match status" value="1"/>
</dbReference>
<dbReference type="AlphaFoldDB" id="A0A067CMV7"/>
<dbReference type="STRING" id="695850.A0A067CMV7"/>
<dbReference type="OMA" id="ERDPSHY"/>
<dbReference type="EMBL" id="KK583196">
    <property type="protein sequence ID" value="KDO32029.1"/>
    <property type="molecule type" value="Genomic_DNA"/>
</dbReference>
<dbReference type="VEuPathDB" id="FungiDB:SPRG_03246"/>
<organism evidence="8 9">
    <name type="scientific">Saprolegnia parasitica (strain CBS 223.65)</name>
    <dbReference type="NCBI Taxonomy" id="695850"/>
    <lineage>
        <taxon>Eukaryota</taxon>
        <taxon>Sar</taxon>
        <taxon>Stramenopiles</taxon>
        <taxon>Oomycota</taxon>
        <taxon>Saprolegniomycetes</taxon>
        <taxon>Saprolegniales</taxon>
        <taxon>Saprolegniaceae</taxon>
        <taxon>Saprolegnia</taxon>
    </lineage>
</organism>
<dbReference type="GO" id="GO:0006520">
    <property type="term" value="P:amino acid metabolic process"/>
    <property type="evidence" value="ECO:0007669"/>
    <property type="project" value="InterPro"/>
</dbReference>
<dbReference type="Gene3D" id="3.40.640.10">
    <property type="entry name" value="Type I PLP-dependent aspartate aminotransferase-like (Major domain)"/>
    <property type="match status" value="1"/>
</dbReference>
<evidence type="ECO:0000313" key="9">
    <source>
        <dbReference type="Proteomes" id="UP000030745"/>
    </source>
</evidence>
<dbReference type="InterPro" id="IPR010977">
    <property type="entry name" value="Aromatic_deC"/>
</dbReference>
<dbReference type="RefSeq" id="XP_012197219.1">
    <property type="nucleotide sequence ID" value="XM_012341829.1"/>
</dbReference>
<dbReference type="InterPro" id="IPR002129">
    <property type="entry name" value="PyrdxlP-dep_de-COase"/>
</dbReference>
<protein>
    <recommendedName>
        <fullName evidence="10">Aromatic-L-amino-acid decarboxylase</fullName>
    </recommendedName>
</protein>
<dbReference type="GO" id="GO:0016831">
    <property type="term" value="F:carboxy-lyase activity"/>
    <property type="evidence" value="ECO:0007669"/>
    <property type="project" value="UniProtKB-KW"/>
</dbReference>
<proteinExistence type="inferred from homology"/>
<dbReference type="GO" id="GO:0030170">
    <property type="term" value="F:pyridoxal phosphate binding"/>
    <property type="evidence" value="ECO:0007669"/>
    <property type="project" value="InterPro"/>
</dbReference>